<feature type="chain" id="PRO_5043451208" description="PRONE domain-containing protein" evidence="3">
    <location>
        <begin position="30"/>
        <end position="103"/>
    </location>
</feature>
<evidence type="ECO:0000259" key="4">
    <source>
        <dbReference type="PROSITE" id="PS51334"/>
    </source>
</evidence>
<name>A0AAV7GXN7_DENCH</name>
<proteinExistence type="predicted"/>
<keyword evidence="6" id="KW-1185">Reference proteome</keyword>
<reference evidence="5 6" key="1">
    <citation type="journal article" date="2021" name="Hortic Res">
        <title>Chromosome-scale assembly of the Dendrobium chrysotoxum genome enhances the understanding of orchid evolution.</title>
        <authorList>
            <person name="Zhang Y."/>
            <person name="Zhang G.Q."/>
            <person name="Zhang D."/>
            <person name="Liu X.D."/>
            <person name="Xu X.Y."/>
            <person name="Sun W.H."/>
            <person name="Yu X."/>
            <person name="Zhu X."/>
            <person name="Wang Z.W."/>
            <person name="Zhao X."/>
            <person name="Zhong W.Y."/>
            <person name="Chen H."/>
            <person name="Yin W.L."/>
            <person name="Huang T."/>
            <person name="Niu S.C."/>
            <person name="Liu Z.J."/>
        </authorList>
    </citation>
    <scope>NUCLEOTIDE SEQUENCE [LARGE SCALE GENOMIC DNA]</scope>
    <source>
        <strain evidence="5">Lindl</strain>
    </source>
</reference>
<keyword evidence="1 2" id="KW-0344">Guanine-nucleotide releasing factor</keyword>
<dbReference type="InterPro" id="IPR005512">
    <property type="entry name" value="PRONE_dom"/>
</dbReference>
<sequence>MHAQRKPRWRRQIDWLLFVTYHIVELVPSQKVGNDWAKMEVLLNSFSFCLMIMITQQHRDLLINIPALCKLDAMLIGYLDYFKDHIEFWYVQIDKENSKKGNT</sequence>
<organism evidence="5 6">
    <name type="scientific">Dendrobium chrysotoxum</name>
    <name type="common">Orchid</name>
    <dbReference type="NCBI Taxonomy" id="161865"/>
    <lineage>
        <taxon>Eukaryota</taxon>
        <taxon>Viridiplantae</taxon>
        <taxon>Streptophyta</taxon>
        <taxon>Embryophyta</taxon>
        <taxon>Tracheophyta</taxon>
        <taxon>Spermatophyta</taxon>
        <taxon>Magnoliopsida</taxon>
        <taxon>Liliopsida</taxon>
        <taxon>Asparagales</taxon>
        <taxon>Orchidaceae</taxon>
        <taxon>Epidendroideae</taxon>
        <taxon>Malaxideae</taxon>
        <taxon>Dendrobiinae</taxon>
        <taxon>Dendrobium</taxon>
    </lineage>
</organism>
<dbReference type="Gene3D" id="1.20.58.2010">
    <property type="entry name" value="PRONE domain, subdomain 1"/>
    <property type="match status" value="1"/>
</dbReference>
<dbReference type="InterPro" id="IPR038937">
    <property type="entry name" value="RopGEF"/>
</dbReference>
<feature type="signal peptide" evidence="3">
    <location>
        <begin position="1"/>
        <end position="29"/>
    </location>
</feature>
<dbReference type="PANTHER" id="PTHR33101:SF10">
    <property type="entry name" value="ROP GUANINE NUCLEOTIDE EXCHANGE FACTOR 12"/>
    <property type="match status" value="1"/>
</dbReference>
<dbReference type="Pfam" id="PF03759">
    <property type="entry name" value="PRONE"/>
    <property type="match status" value="1"/>
</dbReference>
<dbReference type="PANTHER" id="PTHR33101">
    <property type="entry name" value="ROP GUANINE NUCLEOTIDE EXCHANGE FACTOR 1"/>
    <property type="match status" value="1"/>
</dbReference>
<evidence type="ECO:0000256" key="2">
    <source>
        <dbReference type="PROSITE-ProRule" id="PRU00663"/>
    </source>
</evidence>
<feature type="domain" description="PRONE" evidence="4">
    <location>
        <begin position="1"/>
        <end position="103"/>
    </location>
</feature>
<evidence type="ECO:0000256" key="1">
    <source>
        <dbReference type="ARBA" id="ARBA00022658"/>
    </source>
</evidence>
<keyword evidence="3" id="KW-0732">Signal</keyword>
<dbReference type="GO" id="GO:0005085">
    <property type="term" value="F:guanyl-nucleotide exchange factor activity"/>
    <property type="evidence" value="ECO:0007669"/>
    <property type="project" value="UniProtKB-UniRule"/>
</dbReference>
<evidence type="ECO:0000313" key="6">
    <source>
        <dbReference type="Proteomes" id="UP000775213"/>
    </source>
</evidence>
<dbReference type="PROSITE" id="PS51334">
    <property type="entry name" value="PRONE"/>
    <property type="match status" value="1"/>
</dbReference>
<dbReference type="EMBL" id="JAGFBR010000009">
    <property type="protein sequence ID" value="KAH0461486.1"/>
    <property type="molecule type" value="Genomic_DNA"/>
</dbReference>
<dbReference type="AlphaFoldDB" id="A0AAV7GXN7"/>
<evidence type="ECO:0000256" key="3">
    <source>
        <dbReference type="SAM" id="SignalP"/>
    </source>
</evidence>
<protein>
    <recommendedName>
        <fullName evidence="4">PRONE domain-containing protein</fullName>
    </recommendedName>
</protein>
<dbReference type="Proteomes" id="UP000775213">
    <property type="component" value="Unassembled WGS sequence"/>
</dbReference>
<accession>A0AAV7GXN7</accession>
<evidence type="ECO:0000313" key="5">
    <source>
        <dbReference type="EMBL" id="KAH0461486.1"/>
    </source>
</evidence>
<gene>
    <name evidence="5" type="ORF">IEQ34_009061</name>
</gene>
<comment type="caution">
    <text evidence="5">The sequence shown here is derived from an EMBL/GenBank/DDBJ whole genome shotgun (WGS) entry which is preliminary data.</text>
</comment>